<sequence>MPVGFDRAERVATALRQREEDHARAERAALGEMTAEDLDAIAAAARR</sequence>
<dbReference type="RefSeq" id="WP_225563703.1">
    <property type="nucleotide sequence ID" value="NZ_JAIXCQ010000001.1"/>
</dbReference>
<evidence type="ECO:0000313" key="1">
    <source>
        <dbReference type="EMBL" id="MCA5891981.1"/>
    </source>
</evidence>
<comment type="caution">
    <text evidence="1">The sequence shown here is derived from an EMBL/GenBank/DDBJ whole genome shotgun (WGS) entry which is preliminary data.</text>
</comment>
<dbReference type="EMBL" id="JAIXCQ010000001">
    <property type="protein sequence ID" value="MCA5891981.1"/>
    <property type="molecule type" value="Genomic_DNA"/>
</dbReference>
<protein>
    <submittedName>
        <fullName evidence="1">Uncharacterized protein</fullName>
    </submittedName>
</protein>
<dbReference type="Proteomes" id="UP001319870">
    <property type="component" value="Unassembled WGS sequence"/>
</dbReference>
<name>A0ABS7ZCF2_9MICO</name>
<reference evidence="1 2" key="1">
    <citation type="submission" date="2021-09" db="EMBL/GenBank/DDBJ databases">
        <title>Isoptericola luteus sp. nov., a novel bacterium isolated from Harbin, the capital city of Heilongjiang province.</title>
        <authorList>
            <person name="Li J."/>
        </authorList>
    </citation>
    <scope>NUCLEOTIDE SEQUENCE [LARGE SCALE GENOMIC DNA]</scope>
    <source>
        <strain evidence="1 2">NEAU-Y5</strain>
    </source>
</reference>
<gene>
    <name evidence="1" type="ORF">LEP48_01275</name>
</gene>
<organism evidence="1 2">
    <name type="scientific">Isoptericola luteus</name>
    <dbReference type="NCBI Taxonomy" id="2879484"/>
    <lineage>
        <taxon>Bacteria</taxon>
        <taxon>Bacillati</taxon>
        <taxon>Actinomycetota</taxon>
        <taxon>Actinomycetes</taxon>
        <taxon>Micrococcales</taxon>
        <taxon>Promicromonosporaceae</taxon>
        <taxon>Isoptericola</taxon>
    </lineage>
</organism>
<evidence type="ECO:0000313" key="2">
    <source>
        <dbReference type="Proteomes" id="UP001319870"/>
    </source>
</evidence>
<keyword evidence="2" id="KW-1185">Reference proteome</keyword>
<proteinExistence type="predicted"/>
<accession>A0ABS7ZCF2</accession>